<comment type="caution">
    <text evidence="2">The sequence shown here is derived from an EMBL/GenBank/DDBJ whole genome shotgun (WGS) entry which is preliminary data.</text>
</comment>
<name>A0A409XUR1_PSICY</name>
<feature type="domain" description="Dienelactone hydrolase" evidence="1">
    <location>
        <begin position="183"/>
        <end position="392"/>
    </location>
</feature>
<protein>
    <recommendedName>
        <fullName evidence="1">Dienelactone hydrolase domain-containing protein</fullName>
    </recommendedName>
</protein>
<feature type="domain" description="Dienelactone hydrolase" evidence="1">
    <location>
        <begin position="740"/>
        <end position="874"/>
    </location>
</feature>
<organism evidence="2 3">
    <name type="scientific">Psilocybe cyanescens</name>
    <dbReference type="NCBI Taxonomy" id="93625"/>
    <lineage>
        <taxon>Eukaryota</taxon>
        <taxon>Fungi</taxon>
        <taxon>Dikarya</taxon>
        <taxon>Basidiomycota</taxon>
        <taxon>Agaricomycotina</taxon>
        <taxon>Agaricomycetes</taxon>
        <taxon>Agaricomycetidae</taxon>
        <taxon>Agaricales</taxon>
        <taxon>Agaricineae</taxon>
        <taxon>Strophariaceae</taxon>
        <taxon>Psilocybe</taxon>
    </lineage>
</organism>
<feature type="domain" description="Dienelactone hydrolase" evidence="1">
    <location>
        <begin position="549"/>
        <end position="715"/>
    </location>
</feature>
<dbReference type="PANTHER" id="PTHR17630:SF44">
    <property type="entry name" value="PROTEIN AIM2"/>
    <property type="match status" value="1"/>
</dbReference>
<proteinExistence type="predicted"/>
<keyword evidence="3" id="KW-1185">Reference proteome</keyword>
<evidence type="ECO:0000313" key="3">
    <source>
        <dbReference type="Proteomes" id="UP000283269"/>
    </source>
</evidence>
<dbReference type="OrthoDB" id="17560at2759"/>
<dbReference type="InterPro" id="IPR002925">
    <property type="entry name" value="Dienelactn_hydro"/>
</dbReference>
<dbReference type="AlphaFoldDB" id="A0A409XUR1"/>
<reference evidence="2 3" key="1">
    <citation type="journal article" date="2018" name="Evol. Lett.">
        <title>Horizontal gene cluster transfer increased hallucinogenic mushroom diversity.</title>
        <authorList>
            <person name="Reynolds H.T."/>
            <person name="Vijayakumar V."/>
            <person name="Gluck-Thaler E."/>
            <person name="Korotkin H.B."/>
            <person name="Matheny P.B."/>
            <person name="Slot J.C."/>
        </authorList>
    </citation>
    <scope>NUCLEOTIDE SEQUENCE [LARGE SCALE GENOMIC DNA]</scope>
    <source>
        <strain evidence="2 3">2631</strain>
    </source>
</reference>
<sequence>MQDENVRAGKDGAFKALVHDADLDIDERKPAAFEGNPNTREEIKERDVQITKSIFLFVDGKIVLQDNFEYIVRHFLAIQKFKDMFGIPQPQKPNMDTYPVYYLPDDIPVCLYCKVSLKAVLEEIRVEIWNNLPSILGLKKWEEWKDFDHHLLTIIIMSFCAHCVKGVTHEGTPQGKWEKIGGVDTYVATPSGDYPKDKAILFLTDVFGPQLINAQLLADDFATNGFKTFAPDYLNGDPIAPDAMNPGSNFDIMTWFPNHGQDKTRPTLDKVINALKEQGITVFGATGYCFGGRYVFDLAFENVIKASVVSHPSLLQVPADLEKYIATSKAPLLINSCTVDSQFPPESQEKADALFGDGKFAPGYKREYFDGCTHGFAVRGDMKDEKVKAGKEGAFKSALLADDFAENGFKTFMPDYLNGDPIAPDALNPGSTFDIMKWLPNHDEAKTRPTLDKVIIALKEQGLTVFGATGYCFGGRYVFDLAFENIIKASVVSHPAGLQVPADFEKYIAVSKAPLLINSCPVDDLFPPEAFFKAKELFGDGKIEKIGGIDTYVATPTTEYAKDKAILYLADAMGHHPNAFLLADDFARNGFKTYIPEYLNGDPVPPDAFTSVPPFDVLAWVTRHGRDVTRPSLDKFLAELKEQGVTIYGATGYCFGGRYVFDLAFENIIKVGVVSHPSLLQVPADLEKYIATSKAPLLINSCTVDSQFPHEAQEKADALFGDGKFAPGYKRKWEKIGEVDTHITTPTKNYSKDKAILFLTYAKGVHKVDAELLADDFGAWHGFKTYIIPDYLHSEPIPSDVVDMTDVHLPQWVAKHRPDNTRSPLNKVIAVLKGQGVTDFGATGYCFGGQYVFDLAFDNTIKAAVVSHPALKLPSDLEVRFVMVNSLLDTGYKREYFKGCERDFAVRCDLEDETFKAGKQGVFKAVVG</sequence>
<dbReference type="EMBL" id="NHYD01000343">
    <property type="protein sequence ID" value="PPQ94431.1"/>
    <property type="molecule type" value="Genomic_DNA"/>
</dbReference>
<gene>
    <name evidence="2" type="ORF">CVT25_002522</name>
</gene>
<dbReference type="STRING" id="93625.A0A409XUR1"/>
<dbReference type="Gene3D" id="3.40.50.1820">
    <property type="entry name" value="alpha/beta hydrolase"/>
    <property type="match status" value="4"/>
</dbReference>
<dbReference type="GO" id="GO:0016787">
    <property type="term" value="F:hydrolase activity"/>
    <property type="evidence" value="ECO:0007669"/>
    <property type="project" value="InterPro"/>
</dbReference>
<evidence type="ECO:0000313" key="2">
    <source>
        <dbReference type="EMBL" id="PPQ94431.1"/>
    </source>
</evidence>
<evidence type="ECO:0000259" key="1">
    <source>
        <dbReference type="Pfam" id="PF01738"/>
    </source>
</evidence>
<accession>A0A409XUR1</accession>
<dbReference type="InterPro" id="IPR029058">
    <property type="entry name" value="AB_hydrolase_fold"/>
</dbReference>
<feature type="domain" description="Dienelactone hydrolase" evidence="1">
    <location>
        <begin position="399"/>
        <end position="529"/>
    </location>
</feature>
<dbReference type="Pfam" id="PF01738">
    <property type="entry name" value="DLH"/>
    <property type="match status" value="4"/>
</dbReference>
<dbReference type="SUPFAM" id="SSF53474">
    <property type="entry name" value="alpha/beta-Hydrolases"/>
    <property type="match status" value="4"/>
</dbReference>
<dbReference type="PANTHER" id="PTHR17630">
    <property type="entry name" value="DIENELACTONE HYDROLASE"/>
    <property type="match status" value="1"/>
</dbReference>
<dbReference type="InParanoid" id="A0A409XUR1"/>
<dbReference type="Proteomes" id="UP000283269">
    <property type="component" value="Unassembled WGS sequence"/>
</dbReference>